<dbReference type="PANTHER" id="PTHR33169:SF14">
    <property type="entry name" value="TRANSCRIPTIONAL REGULATOR RV3488"/>
    <property type="match status" value="1"/>
</dbReference>
<evidence type="ECO:0000259" key="2">
    <source>
        <dbReference type="Pfam" id="PF03551"/>
    </source>
</evidence>
<dbReference type="EMBL" id="CP159989">
    <property type="protein sequence ID" value="XCP82071.1"/>
    <property type="molecule type" value="Genomic_DNA"/>
</dbReference>
<protein>
    <submittedName>
        <fullName evidence="3">PadR family transcriptional regulator</fullName>
    </submittedName>
</protein>
<dbReference type="InterPro" id="IPR052509">
    <property type="entry name" value="Metal_resp_DNA-bind_regulator"/>
</dbReference>
<dbReference type="SUPFAM" id="SSF46785">
    <property type="entry name" value="Winged helix' DNA-binding domain"/>
    <property type="match status" value="1"/>
</dbReference>
<organism evidence="3">
    <name type="scientific">Actinomyces timonensis</name>
    <dbReference type="NCBI Taxonomy" id="1288391"/>
    <lineage>
        <taxon>Bacteria</taxon>
        <taxon>Bacillati</taxon>
        <taxon>Actinomycetota</taxon>
        <taxon>Actinomycetes</taxon>
        <taxon>Actinomycetales</taxon>
        <taxon>Actinomycetaceae</taxon>
        <taxon>Actinomyces</taxon>
    </lineage>
</organism>
<dbReference type="AlphaFoldDB" id="A0AAU8N1Z3"/>
<feature type="region of interest" description="Disordered" evidence="1">
    <location>
        <begin position="120"/>
        <end position="161"/>
    </location>
</feature>
<gene>
    <name evidence="3" type="ORF">ABXS69_08920</name>
</gene>
<accession>A0AAU8N1Z3</accession>
<proteinExistence type="predicted"/>
<dbReference type="PANTHER" id="PTHR33169">
    <property type="entry name" value="PADR-FAMILY TRANSCRIPTIONAL REGULATOR"/>
    <property type="match status" value="1"/>
</dbReference>
<dbReference type="InterPro" id="IPR005149">
    <property type="entry name" value="Tscrpt_reg_PadR_N"/>
</dbReference>
<evidence type="ECO:0000313" key="3">
    <source>
        <dbReference type="EMBL" id="XCP82071.1"/>
    </source>
</evidence>
<dbReference type="Gene3D" id="1.10.10.10">
    <property type="entry name" value="Winged helix-like DNA-binding domain superfamily/Winged helix DNA-binding domain"/>
    <property type="match status" value="1"/>
</dbReference>
<feature type="compositionally biased region" description="Basic and acidic residues" evidence="1">
    <location>
        <begin position="152"/>
        <end position="161"/>
    </location>
</feature>
<name>A0AAU8N1Z3_9ACTO</name>
<dbReference type="InterPro" id="IPR036390">
    <property type="entry name" value="WH_DNA-bd_sf"/>
</dbReference>
<reference evidence="3" key="1">
    <citation type="submission" date="2024-05" db="EMBL/GenBank/DDBJ databases">
        <title>Draft genome assemblies of 36 bacteria isolated from hibernating arctic ground squirrels.</title>
        <authorList>
            <person name="McKee H."/>
            <person name="Mullen L."/>
            <person name="Drown D.M."/>
            <person name="Duddleston K.N."/>
        </authorList>
    </citation>
    <scope>NUCLEOTIDE SEQUENCE</scope>
    <source>
        <strain evidence="3">AR004</strain>
    </source>
</reference>
<dbReference type="Pfam" id="PF03551">
    <property type="entry name" value="PadR"/>
    <property type="match status" value="1"/>
</dbReference>
<dbReference type="RefSeq" id="WP_366180320.1">
    <property type="nucleotide sequence ID" value="NZ_CP159989.1"/>
</dbReference>
<evidence type="ECO:0000256" key="1">
    <source>
        <dbReference type="SAM" id="MobiDB-lite"/>
    </source>
</evidence>
<sequence length="161" mass="17207">MAQPARASKAAGAAEPQLRKGALKLAVLALVERAEPGGIYGGALVEELAALPTLAAPQGTVYPLLSRLRAAGVVETTWQESPSGPPRRYYLLTGAGRERLAAQRRVWLALSRDMAAILGGATRSDRPDQPAPSTMARAARPLARSSQATMRTMKEKTREHR</sequence>
<dbReference type="InterPro" id="IPR036388">
    <property type="entry name" value="WH-like_DNA-bd_sf"/>
</dbReference>
<feature type="domain" description="Transcription regulator PadR N-terminal" evidence="2">
    <location>
        <begin position="28"/>
        <end position="101"/>
    </location>
</feature>